<accession>A0A1M5V9G0</accession>
<dbReference type="RefSeq" id="WP_073417734.1">
    <property type="nucleotide sequence ID" value="NZ_FQWC01000010.1"/>
</dbReference>
<dbReference type="Gene3D" id="3.40.1000.10">
    <property type="entry name" value="Mog1/PsbP, alpha/beta/alpha sandwich"/>
    <property type="match status" value="1"/>
</dbReference>
<gene>
    <name evidence="1" type="ORF">SAMN05443663_11080</name>
</gene>
<keyword evidence="2" id="KW-1185">Reference proteome</keyword>
<evidence type="ECO:0000313" key="1">
    <source>
        <dbReference type="EMBL" id="SHH71866.1"/>
    </source>
</evidence>
<dbReference type="AlphaFoldDB" id="A0A1M5V9G0"/>
<sequence length="198" mass="23090">MKKIIALLFLVVLSSCDQNHSNEKFEKKTVENKYSLSVPESMGVTTELNDVASLQLQNQMEDFYVIVIDESRKDFLSIVENKVLNTTPDLDGYFNIISDHFKQVTEKDFKVYDIQKKRINSAKAIVFSMTGNIDNNTVFYRYAIVEGKERYYQIMSWTSARQEKEYTDRMNKIIESFNVEETGYTKGKSHLAKDRTKK</sequence>
<protein>
    <recommendedName>
        <fullName evidence="3">Lipoprotein</fullName>
    </recommendedName>
</protein>
<evidence type="ECO:0008006" key="3">
    <source>
        <dbReference type="Google" id="ProtNLM"/>
    </source>
</evidence>
<evidence type="ECO:0000313" key="2">
    <source>
        <dbReference type="Proteomes" id="UP000184071"/>
    </source>
</evidence>
<dbReference type="STRING" id="370979.SAMN05443663_11080"/>
<dbReference type="PROSITE" id="PS51257">
    <property type="entry name" value="PROKAR_LIPOPROTEIN"/>
    <property type="match status" value="1"/>
</dbReference>
<organism evidence="1 2">
    <name type="scientific">Flavobacterium defluvii</name>
    <dbReference type="NCBI Taxonomy" id="370979"/>
    <lineage>
        <taxon>Bacteria</taxon>
        <taxon>Pseudomonadati</taxon>
        <taxon>Bacteroidota</taxon>
        <taxon>Flavobacteriia</taxon>
        <taxon>Flavobacteriales</taxon>
        <taxon>Flavobacteriaceae</taxon>
        <taxon>Flavobacterium</taxon>
    </lineage>
</organism>
<proteinExistence type="predicted"/>
<reference evidence="2" key="1">
    <citation type="submission" date="2016-11" db="EMBL/GenBank/DDBJ databases">
        <authorList>
            <person name="Varghese N."/>
            <person name="Submissions S."/>
        </authorList>
    </citation>
    <scope>NUCLEOTIDE SEQUENCE [LARGE SCALE GENOMIC DNA]</scope>
    <source>
        <strain evidence="2">DSM 17963</strain>
    </source>
</reference>
<dbReference type="OrthoDB" id="1151021at2"/>
<dbReference type="EMBL" id="FQWC01000010">
    <property type="protein sequence ID" value="SHH71866.1"/>
    <property type="molecule type" value="Genomic_DNA"/>
</dbReference>
<dbReference type="Proteomes" id="UP000184071">
    <property type="component" value="Unassembled WGS sequence"/>
</dbReference>
<name>A0A1M5V9G0_9FLAO</name>